<dbReference type="Proteomes" id="UP000436006">
    <property type="component" value="Unassembled WGS sequence"/>
</dbReference>
<comment type="caution">
    <text evidence="1">The sequence shown here is derived from an EMBL/GenBank/DDBJ whole genome shotgun (WGS) entry which is preliminary data.</text>
</comment>
<dbReference type="RefSeq" id="WP_157587139.1">
    <property type="nucleotide sequence ID" value="NZ_WPIN01000007.1"/>
</dbReference>
<sequence length="99" mass="11262">MHTHKADRYNTLYAILLDRWPDNRPMDVLNLAKAQDTNDQKLLAASISRLQKGLSSLLSQVNSSRASQQTLDDLHTQIQQLSDKQAAYDLIDQINNQLD</sequence>
<organism evidence="1 2">
    <name type="scientific">Spirosoma arboris</name>
    <dbReference type="NCBI Taxonomy" id="2682092"/>
    <lineage>
        <taxon>Bacteria</taxon>
        <taxon>Pseudomonadati</taxon>
        <taxon>Bacteroidota</taxon>
        <taxon>Cytophagia</taxon>
        <taxon>Cytophagales</taxon>
        <taxon>Cytophagaceae</taxon>
        <taxon>Spirosoma</taxon>
    </lineage>
</organism>
<gene>
    <name evidence="1" type="ORF">GO755_20440</name>
</gene>
<accession>A0A7K1SF31</accession>
<dbReference type="AlphaFoldDB" id="A0A7K1SF31"/>
<keyword evidence="2" id="KW-1185">Reference proteome</keyword>
<dbReference type="EMBL" id="WPIN01000007">
    <property type="protein sequence ID" value="MVM32427.1"/>
    <property type="molecule type" value="Genomic_DNA"/>
</dbReference>
<name>A0A7K1SF31_9BACT</name>
<reference evidence="1 2" key="1">
    <citation type="submission" date="2019-12" db="EMBL/GenBank/DDBJ databases">
        <title>Spirosoma sp. HMF4905 genome sequencing and assembly.</title>
        <authorList>
            <person name="Kang H."/>
            <person name="Cha I."/>
            <person name="Kim H."/>
            <person name="Joh K."/>
        </authorList>
    </citation>
    <scope>NUCLEOTIDE SEQUENCE [LARGE SCALE GENOMIC DNA]</scope>
    <source>
        <strain evidence="1 2">HMF4905</strain>
    </source>
</reference>
<proteinExistence type="predicted"/>
<evidence type="ECO:0000313" key="1">
    <source>
        <dbReference type="EMBL" id="MVM32427.1"/>
    </source>
</evidence>
<evidence type="ECO:0000313" key="2">
    <source>
        <dbReference type="Proteomes" id="UP000436006"/>
    </source>
</evidence>
<protein>
    <submittedName>
        <fullName evidence="1">Uncharacterized protein</fullName>
    </submittedName>
</protein>